<accession>A0A078AQI3</accession>
<evidence type="ECO:0000256" key="9">
    <source>
        <dbReference type="ARBA" id="ARBA00023242"/>
    </source>
</evidence>
<comment type="subcellular location">
    <subcellularLocation>
        <location evidence="2">Cytoplasm</location>
    </subcellularLocation>
    <subcellularLocation>
        <location evidence="1">Nucleus</location>
    </subcellularLocation>
</comment>
<protein>
    <recommendedName>
        <fullName evidence="4">Phosphorylated adapter RNA export protein</fullName>
    </recommendedName>
    <alternativeName>
        <fullName evidence="10">RNA U small nuclear RNA export adapter protein</fullName>
    </alternativeName>
</protein>
<feature type="compositionally biased region" description="Polar residues" evidence="11">
    <location>
        <begin position="39"/>
        <end position="51"/>
    </location>
</feature>
<keyword evidence="6" id="KW-0963">Cytoplasm</keyword>
<evidence type="ECO:0000313" key="13">
    <source>
        <dbReference type="EMBL" id="CDW84206.1"/>
    </source>
</evidence>
<evidence type="ECO:0000256" key="11">
    <source>
        <dbReference type="SAM" id="MobiDB-lite"/>
    </source>
</evidence>
<evidence type="ECO:0000256" key="5">
    <source>
        <dbReference type="ARBA" id="ARBA00022448"/>
    </source>
</evidence>
<organism evidence="13 14">
    <name type="scientific">Stylonychia lemnae</name>
    <name type="common">Ciliate</name>
    <dbReference type="NCBI Taxonomy" id="5949"/>
    <lineage>
        <taxon>Eukaryota</taxon>
        <taxon>Sar</taxon>
        <taxon>Alveolata</taxon>
        <taxon>Ciliophora</taxon>
        <taxon>Intramacronucleata</taxon>
        <taxon>Spirotrichea</taxon>
        <taxon>Stichotrichia</taxon>
        <taxon>Sporadotrichida</taxon>
        <taxon>Oxytrichidae</taxon>
        <taxon>Stylonychinae</taxon>
        <taxon>Stylonychia</taxon>
    </lineage>
</organism>
<evidence type="ECO:0000256" key="10">
    <source>
        <dbReference type="ARBA" id="ARBA00030834"/>
    </source>
</evidence>
<dbReference type="Pfam" id="PF10258">
    <property type="entry name" value="PHAX_RNA-bd"/>
    <property type="match status" value="1"/>
</dbReference>
<dbReference type="InterPro" id="IPR038092">
    <property type="entry name" value="PHAX_RNA-binding_sf"/>
</dbReference>
<reference evidence="13 14" key="1">
    <citation type="submission" date="2014-06" db="EMBL/GenBank/DDBJ databases">
        <authorList>
            <person name="Swart Estienne"/>
        </authorList>
    </citation>
    <scope>NUCLEOTIDE SEQUENCE [LARGE SCALE GENOMIC DNA]</scope>
    <source>
        <strain evidence="13 14">130c</strain>
    </source>
</reference>
<dbReference type="InterPro" id="IPR039047">
    <property type="entry name" value="PHAX"/>
</dbReference>
<feature type="compositionally biased region" description="Polar residues" evidence="11">
    <location>
        <begin position="1"/>
        <end position="20"/>
    </location>
</feature>
<evidence type="ECO:0000256" key="2">
    <source>
        <dbReference type="ARBA" id="ARBA00004496"/>
    </source>
</evidence>
<keyword evidence="14" id="KW-1185">Reference proteome</keyword>
<keyword evidence="9" id="KW-0539">Nucleus</keyword>
<keyword evidence="7" id="KW-0694">RNA-binding</keyword>
<evidence type="ECO:0000256" key="7">
    <source>
        <dbReference type="ARBA" id="ARBA00022884"/>
    </source>
</evidence>
<dbReference type="OrthoDB" id="20573at2759"/>
<dbReference type="InParanoid" id="A0A078AQI3"/>
<keyword evidence="8" id="KW-0653">Protein transport</keyword>
<dbReference type="GO" id="GO:0015031">
    <property type="term" value="P:protein transport"/>
    <property type="evidence" value="ECO:0007669"/>
    <property type="project" value="UniProtKB-KW"/>
</dbReference>
<dbReference type="GO" id="GO:0005634">
    <property type="term" value="C:nucleus"/>
    <property type="evidence" value="ECO:0007669"/>
    <property type="project" value="UniProtKB-SubCell"/>
</dbReference>
<dbReference type="AlphaFoldDB" id="A0A078AQI3"/>
<name>A0A078AQI3_STYLE</name>
<dbReference type="EMBL" id="CCKQ01012581">
    <property type="protein sequence ID" value="CDW84206.1"/>
    <property type="molecule type" value="Genomic_DNA"/>
</dbReference>
<evidence type="ECO:0000259" key="12">
    <source>
        <dbReference type="Pfam" id="PF10258"/>
    </source>
</evidence>
<dbReference type="Gene3D" id="1.10.10.1440">
    <property type="entry name" value="PHAX RNA-binding domain"/>
    <property type="match status" value="1"/>
</dbReference>
<evidence type="ECO:0000256" key="3">
    <source>
        <dbReference type="ARBA" id="ARBA00006094"/>
    </source>
</evidence>
<evidence type="ECO:0000256" key="1">
    <source>
        <dbReference type="ARBA" id="ARBA00004123"/>
    </source>
</evidence>
<feature type="region of interest" description="Disordered" evidence="11">
    <location>
        <begin position="1"/>
        <end position="51"/>
    </location>
</feature>
<keyword evidence="5" id="KW-0813">Transport</keyword>
<evidence type="ECO:0000313" key="14">
    <source>
        <dbReference type="Proteomes" id="UP000039865"/>
    </source>
</evidence>
<feature type="compositionally biased region" description="Basic and acidic residues" evidence="11">
    <location>
        <begin position="21"/>
        <end position="33"/>
    </location>
</feature>
<dbReference type="PANTHER" id="PTHR13135:SF0">
    <property type="entry name" value="PHOSPHORYLATED ADAPTER RNA EXPORT PROTEIN"/>
    <property type="match status" value="1"/>
</dbReference>
<feature type="domain" description="Phosphorylated adapter RNA export protein RNA-binding" evidence="12">
    <location>
        <begin position="96"/>
        <end position="178"/>
    </location>
</feature>
<dbReference type="PANTHER" id="PTHR13135">
    <property type="entry name" value="CYTOSOLIC RESINIFERATOXIN BINDING PROTEIN RBP-26"/>
    <property type="match status" value="1"/>
</dbReference>
<proteinExistence type="inferred from homology"/>
<dbReference type="GO" id="GO:0005737">
    <property type="term" value="C:cytoplasm"/>
    <property type="evidence" value="ECO:0007669"/>
    <property type="project" value="UniProtKB-SubCell"/>
</dbReference>
<sequence>MNSMQNPINFSEATDSVQDSNPDKIPKNQDKQPNKKGMANNSKKQISKKVNSQKKSAGFYVQLKKAKKLKLIIEPFTEDQITILLDENQTKIDEFIKQISEKLHEKNTALMNKLIKQIGRQQTVFFYKNTVQVQENGGIRNEQFKGFKTPGGVFIHLIKQDQQKEGDSIVAIIKDNKKFIDQRQQMNKKLNYLQIN</sequence>
<dbReference type="GO" id="GO:0003723">
    <property type="term" value="F:RNA binding"/>
    <property type="evidence" value="ECO:0007669"/>
    <property type="project" value="UniProtKB-KW"/>
</dbReference>
<comment type="similarity">
    <text evidence="3">Belongs to the PHAX family.</text>
</comment>
<dbReference type="InterPro" id="IPR019385">
    <property type="entry name" value="PHAX_RNA-binding_domain"/>
</dbReference>
<evidence type="ECO:0000256" key="6">
    <source>
        <dbReference type="ARBA" id="ARBA00022490"/>
    </source>
</evidence>
<dbReference type="Proteomes" id="UP000039865">
    <property type="component" value="Unassembled WGS sequence"/>
</dbReference>
<evidence type="ECO:0000256" key="8">
    <source>
        <dbReference type="ARBA" id="ARBA00022927"/>
    </source>
</evidence>
<gene>
    <name evidence="13" type="primary">Contig5675.g6078</name>
    <name evidence="13" type="ORF">STYLEM_13263</name>
</gene>
<evidence type="ECO:0000256" key="4">
    <source>
        <dbReference type="ARBA" id="ARBA00016856"/>
    </source>
</evidence>
<dbReference type="GO" id="GO:0006408">
    <property type="term" value="P:snRNA export from nucleus"/>
    <property type="evidence" value="ECO:0007669"/>
    <property type="project" value="InterPro"/>
</dbReference>